<dbReference type="PATRIC" id="fig|106592.7.peg.3302"/>
<comment type="caution">
    <text evidence="4">The sequence shown here is derived from an EMBL/GenBank/DDBJ whole genome shotgun (WGS) entry which is preliminary data.</text>
</comment>
<dbReference type="CDD" id="cd05233">
    <property type="entry name" value="SDR_c"/>
    <property type="match status" value="1"/>
</dbReference>
<protein>
    <submittedName>
        <fullName evidence="4">Short-chain dehydrogenase</fullName>
    </submittedName>
</protein>
<evidence type="ECO:0000313" key="5">
    <source>
        <dbReference type="Proteomes" id="UP000037425"/>
    </source>
</evidence>
<dbReference type="PRINTS" id="PR00081">
    <property type="entry name" value="GDHRDH"/>
</dbReference>
<dbReference type="AlphaFoldDB" id="A0A0L8C2Y9"/>
<evidence type="ECO:0000256" key="1">
    <source>
        <dbReference type="ARBA" id="ARBA00006484"/>
    </source>
</evidence>
<feature type="domain" description="Ketoreductase" evidence="3">
    <location>
        <begin position="7"/>
        <end position="181"/>
    </location>
</feature>
<organism evidence="4 5">
    <name type="scientific">Ensifer adhaerens</name>
    <name type="common">Sinorhizobium morelense</name>
    <dbReference type="NCBI Taxonomy" id="106592"/>
    <lineage>
        <taxon>Bacteria</taxon>
        <taxon>Pseudomonadati</taxon>
        <taxon>Pseudomonadota</taxon>
        <taxon>Alphaproteobacteria</taxon>
        <taxon>Hyphomicrobiales</taxon>
        <taxon>Rhizobiaceae</taxon>
        <taxon>Sinorhizobium/Ensifer group</taxon>
        <taxon>Ensifer</taxon>
    </lineage>
</organism>
<reference evidence="5" key="1">
    <citation type="submission" date="2015-07" db="EMBL/GenBank/DDBJ databases">
        <title>Whole genome sequence of an Ensifer adhaerens strain isolated from a cave pool in the Wind Cave National Park.</title>
        <authorList>
            <person name="Eng W.W.H."/>
            <person name="Gan H.M."/>
            <person name="Barton H.A."/>
            <person name="Savka M.A."/>
        </authorList>
    </citation>
    <scope>NUCLEOTIDE SEQUENCE [LARGE SCALE GENOMIC DNA]</scope>
    <source>
        <strain evidence="5">SD006</strain>
    </source>
</reference>
<sequence>MDHYQGKKAVVIGGTHGMGLATVERLVDGGAEVLLTGNNAANLARIQERFGPRVHAVKSDISNLGEIAVLGATVGQKLGTIDLLHVNAGTSLLEPFDQVTEASYDRQFTINTKGAFFTVQRLAPLIRDGGSIVFTSSVADVGGHAGMAVYSGSKAALISFASVFAAELLPRGIRVNSVSPGFIDTPTKGVAGITDAERAEFKALGDAITPMGRNGTADEVARAVLFLAFDATFTTGARLTVDGGLGQQLSQAA</sequence>
<dbReference type="FunFam" id="3.40.50.720:FF:000084">
    <property type="entry name" value="Short-chain dehydrogenase reductase"/>
    <property type="match status" value="1"/>
</dbReference>
<evidence type="ECO:0000259" key="3">
    <source>
        <dbReference type="SMART" id="SM00822"/>
    </source>
</evidence>
<comment type="similarity">
    <text evidence="1">Belongs to the short-chain dehydrogenases/reductases (SDR) family.</text>
</comment>
<dbReference type="PANTHER" id="PTHR43669">
    <property type="entry name" value="5-KETO-D-GLUCONATE 5-REDUCTASE"/>
    <property type="match status" value="1"/>
</dbReference>
<dbReference type="InterPro" id="IPR057326">
    <property type="entry name" value="KR_dom"/>
</dbReference>
<keyword evidence="2" id="KW-0560">Oxidoreductase</keyword>
<name>A0A0L8C2Y9_ENSAD</name>
<evidence type="ECO:0000256" key="2">
    <source>
        <dbReference type="ARBA" id="ARBA00023002"/>
    </source>
</evidence>
<accession>A0A0L8C2Y9</accession>
<dbReference type="SMART" id="SM00822">
    <property type="entry name" value="PKS_KR"/>
    <property type="match status" value="1"/>
</dbReference>
<gene>
    <name evidence="4" type="ORF">AC244_08200</name>
</gene>
<dbReference type="EMBL" id="LGAP01000002">
    <property type="protein sequence ID" value="KOF21322.1"/>
    <property type="molecule type" value="Genomic_DNA"/>
</dbReference>
<dbReference type="GO" id="GO:0016491">
    <property type="term" value="F:oxidoreductase activity"/>
    <property type="evidence" value="ECO:0007669"/>
    <property type="project" value="UniProtKB-KW"/>
</dbReference>
<dbReference type="SUPFAM" id="SSF51735">
    <property type="entry name" value="NAD(P)-binding Rossmann-fold domains"/>
    <property type="match status" value="1"/>
</dbReference>
<dbReference type="PROSITE" id="PS00061">
    <property type="entry name" value="ADH_SHORT"/>
    <property type="match status" value="1"/>
</dbReference>
<dbReference type="InterPro" id="IPR002347">
    <property type="entry name" value="SDR_fam"/>
</dbReference>
<dbReference type="OrthoDB" id="9803333at2"/>
<proteinExistence type="inferred from homology"/>
<dbReference type="Gene3D" id="3.40.50.720">
    <property type="entry name" value="NAD(P)-binding Rossmann-like Domain"/>
    <property type="match status" value="1"/>
</dbReference>
<dbReference type="InterPro" id="IPR020904">
    <property type="entry name" value="Sc_DH/Rdtase_CS"/>
</dbReference>
<dbReference type="InterPro" id="IPR036291">
    <property type="entry name" value="NAD(P)-bd_dom_sf"/>
</dbReference>
<dbReference type="PANTHER" id="PTHR43669:SF3">
    <property type="entry name" value="ALCOHOL DEHYDROGENASE, PUTATIVE (AFU_ORTHOLOGUE AFUA_3G03445)-RELATED"/>
    <property type="match status" value="1"/>
</dbReference>
<dbReference type="RefSeq" id="WP_053248260.1">
    <property type="nucleotide sequence ID" value="NZ_LGAP01000002.1"/>
</dbReference>
<dbReference type="Proteomes" id="UP000037425">
    <property type="component" value="Unassembled WGS sequence"/>
</dbReference>
<evidence type="ECO:0000313" key="4">
    <source>
        <dbReference type="EMBL" id="KOF21322.1"/>
    </source>
</evidence>
<dbReference type="PRINTS" id="PR00080">
    <property type="entry name" value="SDRFAMILY"/>
</dbReference>
<dbReference type="Pfam" id="PF13561">
    <property type="entry name" value="adh_short_C2"/>
    <property type="match status" value="1"/>
</dbReference>